<evidence type="ECO:0000256" key="1">
    <source>
        <dbReference type="SAM" id="MobiDB-lite"/>
    </source>
</evidence>
<accession>A0AAV5B4D8</accession>
<feature type="region of interest" description="Disordered" evidence="1">
    <location>
        <begin position="60"/>
        <end position="82"/>
    </location>
</feature>
<reference evidence="2" key="1">
    <citation type="journal article" date="2022" name="Int. J. Syst. Evol. Microbiol.">
        <title>Granulimonas faecalis gen. nov., sp. nov., and Leptogranulimonas caecicola gen. nov., sp. nov., novel lactate-producing Atopobiaceae bacteria isolated from mouse intestines, and an emended description of the family Atopobiaceae.</title>
        <authorList>
            <person name="Morinaga K."/>
            <person name="Kusada H."/>
            <person name="Sakamoto S."/>
            <person name="Murakami T."/>
            <person name="Toyoda A."/>
            <person name="Mori H."/>
            <person name="Meng X.Y."/>
            <person name="Takashino M."/>
            <person name="Murotomi K."/>
            <person name="Tamaki H."/>
        </authorList>
    </citation>
    <scope>NUCLEOTIDE SEQUENCE</scope>
    <source>
        <strain evidence="2">OPF53</strain>
    </source>
</reference>
<sequence>MVTMTRKKRKPIPVGTISALDVTRAHMPKHNGWVCRGGPHGDTAYNRRKEKAKLKRILNEEGGHGRPPFLTLPSNGAPCDKRKAAARSPKCAMAGSVGTKALGCATVEA</sequence>
<keyword evidence="3" id="KW-1185">Reference proteome</keyword>
<dbReference type="EMBL" id="BQKC01000001">
    <property type="protein sequence ID" value="GJM55922.1"/>
    <property type="molecule type" value="Genomic_DNA"/>
</dbReference>
<evidence type="ECO:0000313" key="2">
    <source>
        <dbReference type="EMBL" id="GJM55922.1"/>
    </source>
</evidence>
<organism evidence="2 3">
    <name type="scientific">Granulimonas faecalis</name>
    <dbReference type="NCBI Taxonomy" id="2894155"/>
    <lineage>
        <taxon>Bacteria</taxon>
        <taxon>Bacillati</taxon>
        <taxon>Actinomycetota</taxon>
        <taxon>Coriobacteriia</taxon>
        <taxon>Coriobacteriales</taxon>
        <taxon>Kribbibacteriaceae</taxon>
        <taxon>Granulimonas</taxon>
    </lineage>
</organism>
<proteinExistence type="predicted"/>
<dbReference type="Proteomes" id="UP001055025">
    <property type="component" value="Unassembled WGS sequence"/>
</dbReference>
<evidence type="ECO:0000313" key="3">
    <source>
        <dbReference type="Proteomes" id="UP001055025"/>
    </source>
</evidence>
<dbReference type="AlphaFoldDB" id="A0AAV5B4D8"/>
<protein>
    <submittedName>
        <fullName evidence="2">Uncharacterized protein</fullName>
    </submittedName>
</protein>
<comment type="caution">
    <text evidence="2">The sequence shown here is derived from an EMBL/GenBank/DDBJ whole genome shotgun (WGS) entry which is preliminary data.</text>
</comment>
<gene>
    <name evidence="2" type="ORF">ATOP_15770</name>
</gene>
<name>A0AAV5B4D8_9ACTN</name>